<proteinExistence type="inferred from homology"/>
<keyword evidence="8" id="KW-1185">Reference proteome</keyword>
<dbReference type="InterPro" id="IPR027417">
    <property type="entry name" value="P-loop_NTPase"/>
</dbReference>
<keyword evidence="4" id="KW-0472">Membrane</keyword>
<dbReference type="InterPro" id="IPR050209">
    <property type="entry name" value="Rab_GTPases_membrane_traffic"/>
</dbReference>
<dbReference type="EMBL" id="JAOAOG010000035">
    <property type="protein sequence ID" value="KAJ6253011.1"/>
    <property type="molecule type" value="Genomic_DNA"/>
</dbReference>
<dbReference type="EMBL" id="JANTQA010000032">
    <property type="protein sequence ID" value="KAJ3439228.1"/>
    <property type="molecule type" value="Genomic_DNA"/>
</dbReference>
<evidence type="ECO:0000313" key="8">
    <source>
        <dbReference type="Proteomes" id="UP001150062"/>
    </source>
</evidence>
<dbReference type="Proteomes" id="UP001150062">
    <property type="component" value="Unassembled WGS sequence"/>
</dbReference>
<evidence type="ECO:0000256" key="4">
    <source>
        <dbReference type="ARBA" id="ARBA00023136"/>
    </source>
</evidence>
<accession>A0AAV7ZBX1</accession>
<dbReference type="Gene3D" id="3.40.50.300">
    <property type="entry name" value="P-loop containing nucleotide triphosphate hydrolases"/>
    <property type="match status" value="1"/>
</dbReference>
<dbReference type="AlphaFoldDB" id="A0AAV7ZBX1"/>
<evidence type="ECO:0000256" key="2">
    <source>
        <dbReference type="ARBA" id="ARBA00006270"/>
    </source>
</evidence>
<evidence type="ECO:0000256" key="1">
    <source>
        <dbReference type="ARBA" id="ARBA00004308"/>
    </source>
</evidence>
<dbReference type="GO" id="GO:0005525">
    <property type="term" value="F:GTP binding"/>
    <property type="evidence" value="ECO:0007669"/>
    <property type="project" value="InterPro"/>
</dbReference>
<reference evidence="6" key="1">
    <citation type="submission" date="2022-08" db="EMBL/GenBank/DDBJ databases">
        <title>Novel sulfate-reducing endosymbionts in the free-living metamonad Anaeramoeba.</title>
        <authorList>
            <person name="Jerlstrom-Hultqvist J."/>
            <person name="Cepicka I."/>
            <person name="Gallot-Lavallee L."/>
            <person name="Salas-Leiva D."/>
            <person name="Curtis B.A."/>
            <person name="Zahonova K."/>
            <person name="Pipaliya S."/>
            <person name="Dacks J."/>
            <person name="Roger A.J."/>
        </authorList>
    </citation>
    <scope>NUCLEOTIDE SEQUENCE</scope>
    <source>
        <strain evidence="6">Schooner1</strain>
    </source>
</reference>
<dbReference type="SMART" id="SM00173">
    <property type="entry name" value="RAS"/>
    <property type="match status" value="1"/>
</dbReference>
<comment type="subcellular location">
    <subcellularLocation>
        <location evidence="1">Endomembrane system</location>
    </subcellularLocation>
</comment>
<dbReference type="PRINTS" id="PR00449">
    <property type="entry name" value="RASTRNSFRMNG"/>
</dbReference>
<dbReference type="NCBIfam" id="TIGR00231">
    <property type="entry name" value="small_GTP"/>
    <property type="match status" value="1"/>
</dbReference>
<comment type="similarity">
    <text evidence="2">Belongs to the small GTPase superfamily. Rab family.</text>
</comment>
<dbReference type="PROSITE" id="PS51420">
    <property type="entry name" value="RHO"/>
    <property type="match status" value="1"/>
</dbReference>
<dbReference type="PANTHER" id="PTHR47979">
    <property type="entry name" value="DRAB11-RELATED"/>
    <property type="match status" value="1"/>
</dbReference>
<dbReference type="FunFam" id="3.40.50.300:FF:000586">
    <property type="entry name" value="Rab family GTPase"/>
    <property type="match status" value="1"/>
</dbReference>
<dbReference type="GO" id="GO:0003924">
    <property type="term" value="F:GTPase activity"/>
    <property type="evidence" value="ECO:0007669"/>
    <property type="project" value="InterPro"/>
</dbReference>
<evidence type="ECO:0000313" key="6">
    <source>
        <dbReference type="EMBL" id="KAJ6253011.1"/>
    </source>
</evidence>
<reference evidence="5" key="2">
    <citation type="submission" date="2022-08" db="EMBL/GenBank/DDBJ databases">
        <title>Novel sulphate-reducing endosymbionts in the free-living metamonad Anaeramoeba.</title>
        <authorList>
            <person name="Jerlstrom-Hultqvist J."/>
            <person name="Cepicka I."/>
            <person name="Gallot-Lavallee L."/>
            <person name="Salas-Leiva D."/>
            <person name="Curtis B.A."/>
            <person name="Zahonova K."/>
            <person name="Pipaliya S."/>
            <person name="Dacks J."/>
            <person name="Roger A.J."/>
        </authorList>
    </citation>
    <scope>NUCLEOTIDE SEQUENCE</scope>
    <source>
        <strain evidence="5">Busselton2</strain>
    </source>
</reference>
<dbReference type="InterPro" id="IPR005225">
    <property type="entry name" value="Small_GTP-bd"/>
</dbReference>
<comment type="caution">
    <text evidence="5">The sequence shown here is derived from an EMBL/GenBank/DDBJ whole genome shotgun (WGS) entry which is preliminary data.</text>
</comment>
<protein>
    <submittedName>
        <fullName evidence="5 6">Rab2a</fullName>
    </submittedName>
</protein>
<keyword evidence="3" id="KW-0547">Nucleotide-binding</keyword>
<dbReference type="GO" id="GO:0012505">
    <property type="term" value="C:endomembrane system"/>
    <property type="evidence" value="ECO:0007669"/>
    <property type="project" value="UniProtKB-SubCell"/>
</dbReference>
<dbReference type="PROSITE" id="PS51419">
    <property type="entry name" value="RAB"/>
    <property type="match status" value="1"/>
</dbReference>
<dbReference type="InterPro" id="IPR001806">
    <property type="entry name" value="Small_GTPase"/>
</dbReference>
<evidence type="ECO:0000313" key="7">
    <source>
        <dbReference type="Proteomes" id="UP001146793"/>
    </source>
</evidence>
<dbReference type="SMART" id="SM00175">
    <property type="entry name" value="RAB"/>
    <property type="match status" value="1"/>
</dbReference>
<evidence type="ECO:0000313" key="5">
    <source>
        <dbReference type="EMBL" id="KAJ3439228.1"/>
    </source>
</evidence>
<gene>
    <name evidence="5" type="ORF">M0812_15252</name>
    <name evidence="6" type="ORF">M0813_13506</name>
</gene>
<dbReference type="SMART" id="SM00174">
    <property type="entry name" value="RHO"/>
    <property type="match status" value="1"/>
</dbReference>
<evidence type="ECO:0000256" key="3">
    <source>
        <dbReference type="ARBA" id="ARBA00022741"/>
    </source>
</evidence>
<dbReference type="Proteomes" id="UP001146793">
    <property type="component" value="Unassembled WGS sequence"/>
</dbReference>
<name>A0AAV7ZBX1_9EUKA</name>
<dbReference type="PROSITE" id="PS51421">
    <property type="entry name" value="RAS"/>
    <property type="match status" value="1"/>
</dbReference>
<sequence>MKSDYLFKFILIGDSGVGKSCILNRFTNDGFESIYDATIGVEFNARAIEILEKTIKLQIWDTAGQETFRSITRSYFRGSMGALLIYDISQRETFNHLNSWLEDVLKHSSPDIEIMVIGNKNDLTELRQVEYEEGEKFAKEKGLTFLETSAKENVNIEESFTKIAENIFNQVESGEIVLNSSIKQIQLKNHPIYDENEIEKEEVKKKGCC</sequence>
<organism evidence="5 7">
    <name type="scientific">Anaeramoeba flamelloides</name>
    <dbReference type="NCBI Taxonomy" id="1746091"/>
    <lineage>
        <taxon>Eukaryota</taxon>
        <taxon>Metamonada</taxon>
        <taxon>Anaeramoebidae</taxon>
        <taxon>Anaeramoeba</taxon>
    </lineage>
</organism>
<dbReference type="Pfam" id="PF00071">
    <property type="entry name" value="Ras"/>
    <property type="match status" value="1"/>
</dbReference>
<dbReference type="SMART" id="SM00176">
    <property type="entry name" value="RAN"/>
    <property type="match status" value="1"/>
</dbReference>
<dbReference type="SUPFAM" id="SSF52540">
    <property type="entry name" value="P-loop containing nucleoside triphosphate hydrolases"/>
    <property type="match status" value="1"/>
</dbReference>